<name>A0A803MD26_CHEQI</name>
<feature type="repeat" description="TPR" evidence="3">
    <location>
        <begin position="846"/>
        <end position="879"/>
    </location>
</feature>
<keyword evidence="2 3" id="KW-0802">TPR repeat</keyword>
<evidence type="ECO:0000313" key="6">
    <source>
        <dbReference type="EnsemblPlants" id="AUR62027369-RA:cds"/>
    </source>
</evidence>
<feature type="compositionally biased region" description="Low complexity" evidence="4">
    <location>
        <begin position="559"/>
        <end position="568"/>
    </location>
</feature>
<dbReference type="SMART" id="SM00028">
    <property type="entry name" value="TPR"/>
    <property type="match status" value="4"/>
</dbReference>
<dbReference type="PANTHER" id="PTHR16193:SF0">
    <property type="entry name" value="TETRATRICOPEPTIDE REPEAT PROTEIN 27"/>
    <property type="match status" value="1"/>
</dbReference>
<dbReference type="Gramene" id="AUR62027369-RA">
    <property type="protein sequence ID" value="AUR62027369-RA:cds"/>
    <property type="gene ID" value="AUR62027369"/>
</dbReference>
<reference evidence="6" key="2">
    <citation type="submission" date="2021-03" db="UniProtKB">
        <authorList>
            <consortium name="EnsemblPlants"/>
        </authorList>
    </citation>
    <scope>IDENTIFICATION</scope>
</reference>
<keyword evidence="5" id="KW-1133">Transmembrane helix</keyword>
<dbReference type="OMA" id="SEWEMAP"/>
<feature type="region of interest" description="Disordered" evidence="4">
    <location>
        <begin position="559"/>
        <end position="588"/>
    </location>
</feature>
<reference evidence="6" key="1">
    <citation type="journal article" date="2017" name="Nature">
        <title>The genome of Chenopodium quinoa.</title>
        <authorList>
            <person name="Jarvis D.E."/>
            <person name="Ho Y.S."/>
            <person name="Lightfoot D.J."/>
            <person name="Schmoeckel S.M."/>
            <person name="Li B."/>
            <person name="Borm T.J.A."/>
            <person name="Ohyanagi H."/>
            <person name="Mineta K."/>
            <person name="Michell C.T."/>
            <person name="Saber N."/>
            <person name="Kharbatia N.M."/>
            <person name="Rupper R.R."/>
            <person name="Sharp A.R."/>
            <person name="Dally N."/>
            <person name="Boughton B.A."/>
            <person name="Woo Y.H."/>
            <person name="Gao G."/>
            <person name="Schijlen E.G.W.M."/>
            <person name="Guo X."/>
            <person name="Momin A.A."/>
            <person name="Negrao S."/>
            <person name="Al-Babili S."/>
            <person name="Gehring C."/>
            <person name="Roessner U."/>
            <person name="Jung C."/>
            <person name="Murphy K."/>
            <person name="Arold S.T."/>
            <person name="Gojobori T."/>
            <person name="van der Linden C.G."/>
            <person name="van Loo E.N."/>
            <person name="Jellen E.N."/>
            <person name="Maughan P.J."/>
            <person name="Tester M."/>
        </authorList>
    </citation>
    <scope>NUCLEOTIDE SEQUENCE [LARGE SCALE GENOMIC DNA]</scope>
    <source>
        <strain evidence="6">cv. PI 614886</strain>
    </source>
</reference>
<evidence type="ECO:0000256" key="2">
    <source>
        <dbReference type="ARBA" id="ARBA00022803"/>
    </source>
</evidence>
<evidence type="ECO:0000256" key="4">
    <source>
        <dbReference type="SAM" id="MobiDB-lite"/>
    </source>
</evidence>
<keyword evidence="5" id="KW-0472">Membrane</keyword>
<dbReference type="Gene3D" id="1.25.40.10">
    <property type="entry name" value="Tetratricopeptide repeat domain"/>
    <property type="match status" value="1"/>
</dbReference>
<organism evidence="6 7">
    <name type="scientific">Chenopodium quinoa</name>
    <name type="common">Quinoa</name>
    <dbReference type="NCBI Taxonomy" id="63459"/>
    <lineage>
        <taxon>Eukaryota</taxon>
        <taxon>Viridiplantae</taxon>
        <taxon>Streptophyta</taxon>
        <taxon>Embryophyta</taxon>
        <taxon>Tracheophyta</taxon>
        <taxon>Spermatophyta</taxon>
        <taxon>Magnoliopsida</taxon>
        <taxon>eudicotyledons</taxon>
        <taxon>Gunneridae</taxon>
        <taxon>Pentapetalae</taxon>
        <taxon>Caryophyllales</taxon>
        <taxon>Chenopodiaceae</taxon>
        <taxon>Chenopodioideae</taxon>
        <taxon>Atripliceae</taxon>
        <taxon>Chenopodium</taxon>
    </lineage>
</organism>
<dbReference type="InterPro" id="IPR044244">
    <property type="entry name" value="TTC27/Emw1"/>
</dbReference>
<sequence>MAESEAHHFRNYELRLLRCSLPPPPPHITRRTPPPFHPLLDDIISLIESGRFVDSLSSAGARTIFQFADSFESLDPSQFYSELERAVESYLVNDTVEANASFKIILVVSIAVAALLAFFQCNFIGPVIELPSVPLPWKAIKEGKEWEAWARNQLMSDGSDLAAKFSNLQNGVAERQNRTLLEKARHVNLVEYALSVEDDEDDEPGTFKQVVKDKESESWLVAMKEEMQYLHKNKTWEVVPLPVGKTAIGCKWVYKRKEVPSKLDKIRLFGNQSPITAEYKAYMDNVPYASAVRSLRHGVYTSKHFRSSRRGKAHWEAVIRYLKGDDILLVMYLKYMVLQLVGDGYSGSTTTEAEYMAMEGVKETLWLRGILDDLGLKQDSVNLNCDSQSAIEPGSSCSYQTYRCKYILFAKILLMKTRDLSFGGNIGCETGFETSTWWFARLILLQQRIMDERCSSLLDLLQVFMGESVNNFGNVEKVISYWGAAVEEDEALTIVSMLQLEAGLIEHTFGRVDHAKQYFEAAALSTGLELSVTGALGVRTVHQVDPVAQRVLVTRKSSLASASSTPSSNVTHERDASNEPNSHQQNSEASDVLMAPKFINSVGNGLDNLNLIEHNRATDVTLTSIQQAVILAHCLLIEKRARVDELQSWDMAPYVEAIDSQQSSYFTINCSCNILRIKWESTRTRTKERALLMMNKLVMFKIFMSRHPKYWKGFVPVLLSFLPPVPVLRKEYGELLIGRGLIAEAVGIFEDLELWDNLIYCYRLLEKKAAAAELIKAWLLETPSDPRCSLGGVANDDSCYLKALEVSNDRCARAKRSLARRAYSQGDYEKCQVLWESAMALNSLYPDGWFALGAAALKAKDVNKALDGFIRAVQLDPENGEAWNNIACLHMIRKKSQEAFIAFKEALKFKRNNWQMWENYGQIAADVGNFFEALKAAQMVLDLTGNKRYDGDLLERIVQEMEERFSSPCSSSAEDDNDCTNQTDLGSKVAESRDTTRLMELLGKVLQQVVRSVGNGDIWGLYARWHKMRGDLTMCSEALLKQVRAYQGSEVWKDIVQFRKYAHASLELCKIYLVISSSAESLRELCAADMHLRNIIKQARFWTLASSFTDTEEFKALQVCLDDVQMRLKSNSVSTS</sequence>
<accession>A0A803MD26</accession>
<keyword evidence="5" id="KW-0812">Transmembrane</keyword>
<evidence type="ECO:0000256" key="3">
    <source>
        <dbReference type="PROSITE-ProRule" id="PRU00339"/>
    </source>
</evidence>
<dbReference type="SUPFAM" id="SSF48452">
    <property type="entry name" value="TPR-like"/>
    <property type="match status" value="1"/>
</dbReference>
<evidence type="ECO:0000256" key="1">
    <source>
        <dbReference type="ARBA" id="ARBA00022737"/>
    </source>
</evidence>
<dbReference type="Proteomes" id="UP000596660">
    <property type="component" value="Unplaced"/>
</dbReference>
<dbReference type="EnsemblPlants" id="AUR62027369-RA">
    <property type="protein sequence ID" value="AUR62027369-RA:cds"/>
    <property type="gene ID" value="AUR62027369"/>
</dbReference>
<evidence type="ECO:0000313" key="7">
    <source>
        <dbReference type="Proteomes" id="UP000596660"/>
    </source>
</evidence>
<protein>
    <submittedName>
        <fullName evidence="6">Uncharacterized protein</fullName>
    </submittedName>
</protein>
<proteinExistence type="predicted"/>
<dbReference type="InterPro" id="IPR011990">
    <property type="entry name" value="TPR-like_helical_dom_sf"/>
</dbReference>
<dbReference type="PANTHER" id="PTHR16193">
    <property type="entry name" value="TETRATRICOPEPTIDE REPEAT PROTEIN 27"/>
    <property type="match status" value="1"/>
</dbReference>
<keyword evidence="1" id="KW-0677">Repeat</keyword>
<dbReference type="InterPro" id="IPR019734">
    <property type="entry name" value="TPR_rpt"/>
</dbReference>
<feature type="compositionally biased region" description="Polar residues" evidence="4">
    <location>
        <begin position="578"/>
        <end position="588"/>
    </location>
</feature>
<dbReference type="Pfam" id="PF13181">
    <property type="entry name" value="TPR_8"/>
    <property type="match status" value="1"/>
</dbReference>
<evidence type="ECO:0000256" key="5">
    <source>
        <dbReference type="SAM" id="Phobius"/>
    </source>
</evidence>
<keyword evidence="7" id="KW-1185">Reference proteome</keyword>
<dbReference type="PROSITE" id="PS50005">
    <property type="entry name" value="TPR"/>
    <property type="match status" value="1"/>
</dbReference>
<feature type="transmembrane region" description="Helical" evidence="5">
    <location>
        <begin position="100"/>
        <end position="119"/>
    </location>
</feature>
<dbReference type="AlphaFoldDB" id="A0A803MD26"/>